<evidence type="ECO:0000313" key="2">
    <source>
        <dbReference type="EMBL" id="GAA4939911.1"/>
    </source>
</evidence>
<organism evidence="2 3">
    <name type="scientific">Halioxenophilus aromaticivorans</name>
    <dbReference type="NCBI Taxonomy" id="1306992"/>
    <lineage>
        <taxon>Bacteria</taxon>
        <taxon>Pseudomonadati</taxon>
        <taxon>Pseudomonadota</taxon>
        <taxon>Gammaproteobacteria</taxon>
        <taxon>Alteromonadales</taxon>
        <taxon>Alteromonadaceae</taxon>
        <taxon>Halioxenophilus</taxon>
    </lineage>
</organism>
<keyword evidence="1" id="KW-0812">Transmembrane</keyword>
<feature type="transmembrane region" description="Helical" evidence="1">
    <location>
        <begin position="443"/>
        <end position="462"/>
    </location>
</feature>
<accession>A0AAV3U0T8</accession>
<name>A0AAV3U0T8_9ALTE</name>
<evidence type="ECO:0000313" key="3">
    <source>
        <dbReference type="Proteomes" id="UP001409585"/>
    </source>
</evidence>
<feature type="transmembrane region" description="Helical" evidence="1">
    <location>
        <begin position="413"/>
        <end position="431"/>
    </location>
</feature>
<dbReference type="EMBL" id="BAABLX010000009">
    <property type="protein sequence ID" value="GAA4939911.1"/>
    <property type="molecule type" value="Genomic_DNA"/>
</dbReference>
<feature type="transmembrane region" description="Helical" evidence="1">
    <location>
        <begin position="14"/>
        <end position="44"/>
    </location>
</feature>
<feature type="transmembrane region" description="Helical" evidence="1">
    <location>
        <begin position="226"/>
        <end position="246"/>
    </location>
</feature>
<dbReference type="Proteomes" id="UP001409585">
    <property type="component" value="Unassembled WGS sequence"/>
</dbReference>
<feature type="transmembrane region" description="Helical" evidence="1">
    <location>
        <begin position="147"/>
        <end position="165"/>
    </location>
</feature>
<feature type="transmembrane region" description="Helical" evidence="1">
    <location>
        <begin position="177"/>
        <end position="196"/>
    </location>
</feature>
<feature type="transmembrane region" description="Helical" evidence="1">
    <location>
        <begin position="117"/>
        <end position="135"/>
    </location>
</feature>
<feature type="transmembrane region" description="Helical" evidence="1">
    <location>
        <begin position="298"/>
        <end position="317"/>
    </location>
</feature>
<gene>
    <name evidence="2" type="ORF">GCM10025791_17770</name>
</gene>
<feature type="transmembrane region" description="Helical" evidence="1">
    <location>
        <begin position="275"/>
        <end position="291"/>
    </location>
</feature>
<keyword evidence="1" id="KW-1133">Transmembrane helix</keyword>
<comment type="caution">
    <text evidence="2">The sequence shown here is derived from an EMBL/GenBank/DDBJ whole genome shotgun (WGS) entry which is preliminary data.</text>
</comment>
<reference evidence="3" key="1">
    <citation type="journal article" date="2019" name="Int. J. Syst. Evol. Microbiol.">
        <title>The Global Catalogue of Microorganisms (GCM) 10K type strain sequencing project: providing services to taxonomists for standard genome sequencing and annotation.</title>
        <authorList>
            <consortium name="The Broad Institute Genomics Platform"/>
            <consortium name="The Broad Institute Genome Sequencing Center for Infectious Disease"/>
            <person name="Wu L."/>
            <person name="Ma J."/>
        </authorList>
    </citation>
    <scope>NUCLEOTIDE SEQUENCE [LARGE SCALE GENOMIC DNA]</scope>
    <source>
        <strain evidence="3">JCM 19134</strain>
    </source>
</reference>
<proteinExistence type="predicted"/>
<feature type="transmembrane region" description="Helical" evidence="1">
    <location>
        <begin position="51"/>
        <end position="77"/>
    </location>
</feature>
<feature type="transmembrane region" description="Helical" evidence="1">
    <location>
        <begin position="468"/>
        <end position="488"/>
    </location>
</feature>
<evidence type="ECO:0000256" key="1">
    <source>
        <dbReference type="SAM" id="Phobius"/>
    </source>
</evidence>
<evidence type="ECO:0008006" key="4">
    <source>
        <dbReference type="Google" id="ProtNLM"/>
    </source>
</evidence>
<protein>
    <recommendedName>
        <fullName evidence="4">O-antigen ligase domain-containing protein</fullName>
    </recommendedName>
</protein>
<keyword evidence="1" id="KW-0472">Membrane</keyword>
<dbReference type="RefSeq" id="WP_345420316.1">
    <property type="nucleotide sequence ID" value="NZ_AP031496.1"/>
</dbReference>
<sequence>MITLNWQDERVRTFLPYVAGAFAGLLAGFVVATSNFALVALLGAMACGSVIALYPVAIFWVTLLVSFVLSGLAQLYYPQLELIRWAVLPLGFLLLGYIFVQSLAANPNLEVRRQPNALVFLLCTFLIVNMLPWFLNPLSFSDFFVGFKGYFQMWGFMFGMCLLAWDQKMMRDTLPKAIFVLALIQIPFALHQYVFIAPLREHGVEKGVVPLDIVTGTFGGQKLGGGANAVLAVFLLAVWACVLGVWKKQRLNTFWLVLISAGLLLPVMINEAKVSIIYAVVVFFVIFRKGVFQNIGRFLTVTALVFAMVAALFSTYISHAPAGAASSWTGLITYTIEYNINKQEETDGKLTRGASINLWFDRHGDMAHTLLGYGVGTSRVEKHNHLARAIGIKEPQDTGVGKLGAIAVLWESGLIGFLIISSAFGVAFYYACQLEKTYSRDGWLSGIFVGLQGAIVILYISMWHKNFFILHIGYQAIYTTLFGFLIYWRKAKVPDFEEADEQEELIRLPK</sequence>
<feature type="transmembrane region" description="Helical" evidence="1">
    <location>
        <begin position="83"/>
        <end position="105"/>
    </location>
</feature>
<feature type="transmembrane region" description="Helical" evidence="1">
    <location>
        <begin position="253"/>
        <end position="269"/>
    </location>
</feature>
<keyword evidence="3" id="KW-1185">Reference proteome</keyword>
<dbReference type="AlphaFoldDB" id="A0AAV3U0T8"/>